<feature type="signal peptide" evidence="2">
    <location>
        <begin position="1"/>
        <end position="23"/>
    </location>
</feature>
<keyword evidence="4" id="KW-1185">Reference proteome</keyword>
<organism evidence="3 4">
    <name type="scientific">Trichoderma breve</name>
    <dbReference type="NCBI Taxonomy" id="2034170"/>
    <lineage>
        <taxon>Eukaryota</taxon>
        <taxon>Fungi</taxon>
        <taxon>Dikarya</taxon>
        <taxon>Ascomycota</taxon>
        <taxon>Pezizomycotina</taxon>
        <taxon>Sordariomycetes</taxon>
        <taxon>Hypocreomycetidae</taxon>
        <taxon>Hypocreales</taxon>
        <taxon>Hypocreaceae</taxon>
        <taxon>Trichoderma</taxon>
    </lineage>
</organism>
<feature type="compositionally biased region" description="Low complexity" evidence="1">
    <location>
        <begin position="99"/>
        <end position="110"/>
    </location>
</feature>
<evidence type="ECO:0000313" key="3">
    <source>
        <dbReference type="EMBL" id="KAJ4861469.1"/>
    </source>
</evidence>
<keyword evidence="2" id="KW-0732">Signal</keyword>
<dbReference type="AlphaFoldDB" id="A0A9W9E812"/>
<name>A0A9W9E812_9HYPO</name>
<reference evidence="3" key="1">
    <citation type="submission" date="2022-09" db="EMBL/GenBank/DDBJ databases">
        <title>Chromosome-level assembly of Trichoderma breve T069, a fungus used in development of biopesticide product.</title>
        <authorList>
            <person name="Lin R."/>
            <person name="Liu T."/>
        </authorList>
    </citation>
    <scope>NUCLEOTIDE SEQUENCE</scope>
    <source>
        <strain evidence="3">T069</strain>
    </source>
</reference>
<dbReference type="Proteomes" id="UP001140511">
    <property type="component" value="Unassembled WGS sequence"/>
</dbReference>
<evidence type="ECO:0000313" key="4">
    <source>
        <dbReference type="Proteomes" id="UP001140511"/>
    </source>
</evidence>
<feature type="compositionally biased region" description="Acidic residues" evidence="1">
    <location>
        <begin position="111"/>
        <end position="145"/>
    </location>
</feature>
<feature type="region of interest" description="Disordered" evidence="1">
    <location>
        <begin position="89"/>
        <end position="145"/>
    </location>
</feature>
<evidence type="ECO:0000256" key="1">
    <source>
        <dbReference type="SAM" id="MobiDB-lite"/>
    </source>
</evidence>
<sequence length="145" mass="16147">MSTQTTMYQQLALALGVWAVVVAEEEDDGDKGEDKGGRHPGKMTHTFTACRRVRGGVVTVPTIIGRGQGGALSRKQLIEALRMGTVTPEELLMQNQRHQAQQQQQHQQGAAEEEEEQQEPEMVEPQEQLEELQLEQEEEQVGGDL</sequence>
<gene>
    <name evidence="3" type="ORF">T069G_02423</name>
</gene>
<evidence type="ECO:0000256" key="2">
    <source>
        <dbReference type="SAM" id="SignalP"/>
    </source>
</evidence>
<accession>A0A9W9E812</accession>
<protein>
    <submittedName>
        <fullName evidence="3">Uncharacterized protein</fullName>
    </submittedName>
</protein>
<dbReference type="EMBL" id="JAOPEN010000002">
    <property type="protein sequence ID" value="KAJ4861469.1"/>
    <property type="molecule type" value="Genomic_DNA"/>
</dbReference>
<feature type="chain" id="PRO_5040810274" evidence="2">
    <location>
        <begin position="24"/>
        <end position="145"/>
    </location>
</feature>
<dbReference type="GeneID" id="80864321"/>
<dbReference type="RefSeq" id="XP_056030525.1">
    <property type="nucleotide sequence ID" value="XM_056169633.1"/>
</dbReference>
<proteinExistence type="predicted"/>
<comment type="caution">
    <text evidence="3">The sequence shown here is derived from an EMBL/GenBank/DDBJ whole genome shotgun (WGS) entry which is preliminary data.</text>
</comment>